<proteinExistence type="predicted"/>
<organism evidence="1 2">
    <name type="scientific">Roseateles saccharophilus</name>
    <name type="common">Pseudomonas saccharophila</name>
    <dbReference type="NCBI Taxonomy" id="304"/>
    <lineage>
        <taxon>Bacteria</taxon>
        <taxon>Pseudomonadati</taxon>
        <taxon>Pseudomonadota</taxon>
        <taxon>Betaproteobacteria</taxon>
        <taxon>Burkholderiales</taxon>
        <taxon>Sphaerotilaceae</taxon>
        <taxon>Roseateles</taxon>
    </lineage>
</organism>
<reference evidence="1 2" key="1">
    <citation type="submission" date="2019-03" db="EMBL/GenBank/DDBJ databases">
        <title>Genomic Encyclopedia of Type Strains, Phase IV (KMG-IV): sequencing the most valuable type-strain genomes for metagenomic binning, comparative biology and taxonomic classification.</title>
        <authorList>
            <person name="Goeker M."/>
        </authorList>
    </citation>
    <scope>NUCLEOTIDE SEQUENCE [LARGE SCALE GENOMIC DNA]</scope>
    <source>
        <strain evidence="1 2">DSM 654</strain>
    </source>
</reference>
<dbReference type="EMBL" id="SMBU01000016">
    <property type="protein sequence ID" value="TCU94589.1"/>
    <property type="molecule type" value="Genomic_DNA"/>
</dbReference>
<comment type="caution">
    <text evidence="1">The sequence shown here is derived from an EMBL/GenBank/DDBJ whole genome shotgun (WGS) entry which is preliminary data.</text>
</comment>
<dbReference type="RefSeq" id="WP_132572726.1">
    <property type="nucleotide sequence ID" value="NZ_CBCSGL010000012.1"/>
</dbReference>
<sequence length="174" mass="19943">MDISLRHCFAEHDARLDDVLLLLRGESRHGDGRRARGLAARALQQVKRQRHIFSLDGVELDDVARRVARTSFRQEGRRDIEFWIGGQAKQLRLNPVMEALDATWHAVEERRVVRHLLVFHLSQAAKVASKSALLIWALARDVWRKLAAQARIRFPKLRANGFFGADKVDGRNLP</sequence>
<name>A0A4V2VQH0_ROSSA</name>
<evidence type="ECO:0000313" key="2">
    <source>
        <dbReference type="Proteomes" id="UP000295110"/>
    </source>
</evidence>
<gene>
    <name evidence="1" type="ORF">EV671_101611</name>
</gene>
<dbReference type="Proteomes" id="UP000295110">
    <property type="component" value="Unassembled WGS sequence"/>
</dbReference>
<accession>A0A4V2VQH0</accession>
<dbReference type="AlphaFoldDB" id="A0A4V2VQH0"/>
<keyword evidence="2" id="KW-1185">Reference proteome</keyword>
<evidence type="ECO:0000313" key="1">
    <source>
        <dbReference type="EMBL" id="TCU94589.1"/>
    </source>
</evidence>
<protein>
    <submittedName>
        <fullName evidence="1">Uncharacterized protein</fullName>
    </submittedName>
</protein>